<dbReference type="AlphaFoldDB" id="W0F7U9"/>
<dbReference type="Proteomes" id="UP000003586">
    <property type="component" value="Chromosome"/>
</dbReference>
<protein>
    <submittedName>
        <fullName evidence="1">Uncharacterized protein</fullName>
    </submittedName>
</protein>
<accession>W0F7U9</accession>
<evidence type="ECO:0000313" key="2">
    <source>
        <dbReference type="Proteomes" id="UP000003586"/>
    </source>
</evidence>
<evidence type="ECO:0000313" key="1">
    <source>
        <dbReference type="EMBL" id="AHF17888.1"/>
    </source>
</evidence>
<reference evidence="1 2" key="1">
    <citation type="submission" date="2013-12" db="EMBL/GenBank/DDBJ databases">
        <authorList>
            <consortium name="DOE Joint Genome Institute"/>
            <person name="Eisen J."/>
            <person name="Huntemann M."/>
            <person name="Han J."/>
            <person name="Chen A."/>
            <person name="Kyrpides N."/>
            <person name="Mavromatis K."/>
            <person name="Markowitz V."/>
            <person name="Palaniappan K."/>
            <person name="Ivanova N."/>
            <person name="Schaumberg A."/>
            <person name="Pati A."/>
            <person name="Liolios K."/>
            <person name="Nordberg H.P."/>
            <person name="Cantor M.N."/>
            <person name="Hua S.X."/>
            <person name="Woyke T."/>
        </authorList>
    </citation>
    <scope>NUCLEOTIDE SEQUENCE [LARGE SCALE GENOMIC DNA]</scope>
    <source>
        <strain evidence="2">DSM 19437</strain>
    </source>
</reference>
<dbReference type="HOGENOM" id="CLU_3293094_0_0_10"/>
<organism evidence="1 2">
    <name type="scientific">Niabella soli DSM 19437</name>
    <dbReference type="NCBI Taxonomy" id="929713"/>
    <lineage>
        <taxon>Bacteria</taxon>
        <taxon>Pseudomonadati</taxon>
        <taxon>Bacteroidota</taxon>
        <taxon>Chitinophagia</taxon>
        <taxon>Chitinophagales</taxon>
        <taxon>Chitinophagaceae</taxon>
        <taxon>Niabella</taxon>
    </lineage>
</organism>
<dbReference type="EMBL" id="CP007035">
    <property type="protein sequence ID" value="AHF17888.1"/>
    <property type="molecule type" value="Genomic_DNA"/>
</dbReference>
<proteinExistence type="predicted"/>
<sequence>MPTSFKSRWKLFLLCLIMNLPQPKTLRQESVINLYDFNFY</sequence>
<keyword evidence="2" id="KW-1185">Reference proteome</keyword>
<dbReference type="KEGG" id="nso:NIASO_16050"/>
<gene>
    <name evidence="1" type="ORF">NIASO_16050</name>
</gene>
<name>W0F7U9_9BACT</name>